<dbReference type="SMART" id="SM01245">
    <property type="entry name" value="Jag_N"/>
    <property type="match status" value="1"/>
</dbReference>
<evidence type="ECO:0000256" key="4">
    <source>
        <dbReference type="ARBA" id="ARBA00023186"/>
    </source>
</evidence>
<gene>
    <name evidence="6" type="primary">khpB</name>
    <name evidence="6" type="synonym">eloR</name>
    <name evidence="8" type="ordered locus">Mahau_2963</name>
</gene>
<name>F4A106_MAHA5</name>
<dbReference type="Pfam" id="PF01424">
    <property type="entry name" value="R3H"/>
    <property type="match status" value="1"/>
</dbReference>
<dbReference type="SUPFAM" id="SSF82708">
    <property type="entry name" value="R3H domain"/>
    <property type="match status" value="1"/>
</dbReference>
<dbReference type="GO" id="GO:0009252">
    <property type="term" value="P:peptidoglycan biosynthetic process"/>
    <property type="evidence" value="ECO:0007669"/>
    <property type="project" value="UniProtKB-UniRule"/>
</dbReference>
<dbReference type="InterPro" id="IPR036867">
    <property type="entry name" value="R3H_dom_sf"/>
</dbReference>
<dbReference type="GO" id="GO:0071555">
    <property type="term" value="P:cell wall organization"/>
    <property type="evidence" value="ECO:0007669"/>
    <property type="project" value="UniProtKB-KW"/>
</dbReference>
<comment type="subunit">
    <text evidence="6">Forms a complex with KhpA.</text>
</comment>
<evidence type="ECO:0000256" key="3">
    <source>
        <dbReference type="ARBA" id="ARBA00022960"/>
    </source>
</evidence>
<dbReference type="AlphaFoldDB" id="F4A106"/>
<dbReference type="InterPro" id="IPR038247">
    <property type="entry name" value="Jag_N_dom_sf"/>
</dbReference>
<dbReference type="GO" id="GO:0003723">
    <property type="term" value="F:RNA binding"/>
    <property type="evidence" value="ECO:0007669"/>
    <property type="project" value="UniProtKB-UniRule"/>
</dbReference>
<keyword evidence="9" id="KW-1185">Reference proteome</keyword>
<dbReference type="KEGG" id="mas:Mahau_2963"/>
<dbReference type="InterPro" id="IPR015946">
    <property type="entry name" value="KH_dom-like_a/b"/>
</dbReference>
<reference evidence="9" key="1">
    <citation type="submission" date="2010-11" db="EMBL/GenBank/DDBJ databases">
        <title>The complete genome of Mahella australiensis DSM 15567.</title>
        <authorList>
            <consortium name="US DOE Joint Genome Institute (JGI-PGF)"/>
            <person name="Lucas S."/>
            <person name="Copeland A."/>
            <person name="Lapidus A."/>
            <person name="Bruce D."/>
            <person name="Goodwin L."/>
            <person name="Pitluck S."/>
            <person name="Kyrpides N."/>
            <person name="Mavromatis K."/>
            <person name="Pagani I."/>
            <person name="Ivanova N."/>
            <person name="Teshima H."/>
            <person name="Brettin T."/>
            <person name="Detter J.C."/>
            <person name="Han C."/>
            <person name="Tapia R."/>
            <person name="Land M."/>
            <person name="Hauser L."/>
            <person name="Markowitz V."/>
            <person name="Cheng J.-F."/>
            <person name="Hugenholtz P."/>
            <person name="Woyke T."/>
            <person name="Wu D."/>
            <person name="Spring S."/>
            <person name="Pukall R."/>
            <person name="Steenblock K."/>
            <person name="Schneider S."/>
            <person name="Klenk H.-P."/>
            <person name="Eisen J.A."/>
        </authorList>
    </citation>
    <scope>NUCLEOTIDE SEQUENCE [LARGE SCALE GENOMIC DNA]</scope>
    <source>
        <strain evidence="9">DSM 15567 / CIP 107919 / 50-1 BON</strain>
    </source>
</reference>
<dbReference type="STRING" id="697281.Mahau_2963"/>
<dbReference type="InterPro" id="IPR034079">
    <property type="entry name" value="R3H_KhpB"/>
</dbReference>
<dbReference type="CDD" id="cd02414">
    <property type="entry name" value="KH-II_Jag"/>
    <property type="match status" value="1"/>
</dbReference>
<dbReference type="Pfam" id="PF13083">
    <property type="entry name" value="KH_KhpA-B"/>
    <property type="match status" value="1"/>
</dbReference>
<dbReference type="NCBIfam" id="NF041568">
    <property type="entry name" value="Jag_EloR"/>
    <property type="match status" value="1"/>
</dbReference>
<dbReference type="InterPro" id="IPR038008">
    <property type="entry name" value="Jag_KH"/>
</dbReference>
<comment type="domain">
    <text evidence="6">Has an N-terminal Jag-N domain and 2 RNA-binding domains (KH and R3H).</text>
</comment>
<feature type="region of interest" description="Jag_N domain" evidence="6">
    <location>
        <begin position="5"/>
        <end position="55"/>
    </location>
</feature>
<dbReference type="GO" id="GO:0005737">
    <property type="term" value="C:cytoplasm"/>
    <property type="evidence" value="ECO:0007669"/>
    <property type="project" value="UniProtKB-SubCell"/>
</dbReference>
<evidence type="ECO:0000256" key="6">
    <source>
        <dbReference type="HAMAP-Rule" id="MF_00867"/>
    </source>
</evidence>
<feature type="domain" description="R3H" evidence="7">
    <location>
        <begin position="141"/>
        <end position="206"/>
    </location>
</feature>
<evidence type="ECO:0000256" key="1">
    <source>
        <dbReference type="ARBA" id="ARBA00022490"/>
    </source>
</evidence>
<dbReference type="EMBL" id="CP002360">
    <property type="protein sequence ID" value="AEE98083.1"/>
    <property type="molecule type" value="Genomic_DNA"/>
</dbReference>
<dbReference type="Gene3D" id="3.30.30.80">
    <property type="entry name" value="probable RNA-binding protein from clostridium symbiosum atcc 14940"/>
    <property type="match status" value="1"/>
</dbReference>
<dbReference type="HAMAP" id="MF_00867">
    <property type="entry name" value="KhpB"/>
    <property type="match status" value="1"/>
</dbReference>
<dbReference type="InterPro" id="IPR001374">
    <property type="entry name" value="R3H_dom"/>
</dbReference>
<dbReference type="InterPro" id="IPR039247">
    <property type="entry name" value="KhpB"/>
</dbReference>
<proteinExistence type="inferred from homology"/>
<comment type="subcellular location">
    <subcellularLocation>
        <location evidence="6">Cytoplasm</location>
    </subcellularLocation>
</comment>
<dbReference type="SMART" id="SM00393">
    <property type="entry name" value="R3H"/>
    <property type="match status" value="1"/>
</dbReference>
<dbReference type="PROSITE" id="PS51061">
    <property type="entry name" value="R3H"/>
    <property type="match status" value="1"/>
</dbReference>
<dbReference type="Gene3D" id="3.30.1370.50">
    <property type="entry name" value="R3H-like domain"/>
    <property type="match status" value="1"/>
</dbReference>
<protein>
    <recommendedName>
        <fullName evidence="6">RNA-binding protein KhpB</fullName>
    </recommendedName>
    <alternativeName>
        <fullName evidence="6">RNA-binding protein EloR</fullName>
    </alternativeName>
</protein>
<dbReference type="PANTHER" id="PTHR35800:SF1">
    <property type="entry name" value="RNA-BINDING PROTEIN KHPB"/>
    <property type="match status" value="1"/>
</dbReference>
<evidence type="ECO:0000259" key="7">
    <source>
        <dbReference type="PROSITE" id="PS51061"/>
    </source>
</evidence>
<dbReference type="Pfam" id="PF14804">
    <property type="entry name" value="Jag_N"/>
    <property type="match status" value="1"/>
</dbReference>
<sequence length="206" mass="23295">MRFVEATGRTEEEAIQSALDQLNVSRDDVDIEVLEPASKGILGLWGSKPAKVKVTVKDKKADKAKEFLEGVIERMKVDASIVVEQRDGGDIIMNIEGARIGRLIGHRGETLDALQYLVNLACNRDGEEHSKIILDAENYRKKREQALVDLAFKMADKVKRTRRRVILEPMSAYERRILHTALQNDPDVTTYSEGIEPRRKVVITLK</sequence>
<dbReference type="RefSeq" id="WP_013782494.1">
    <property type="nucleotide sequence ID" value="NC_015520.1"/>
</dbReference>
<keyword evidence="4 6" id="KW-0143">Chaperone</keyword>
<keyword evidence="3 6" id="KW-0133">Cell shape</keyword>
<evidence type="ECO:0000313" key="9">
    <source>
        <dbReference type="Proteomes" id="UP000008457"/>
    </source>
</evidence>
<comment type="function">
    <text evidence="6">A probable RNA chaperone. Forms a complex with KhpA which binds to cellular RNA and controls its expression. Plays a role in peptidoglycan (PG) homeostasis and cell length regulation.</text>
</comment>
<keyword evidence="5 6" id="KW-0961">Cell wall biogenesis/degradation</keyword>
<evidence type="ECO:0000313" key="8">
    <source>
        <dbReference type="EMBL" id="AEE98083.1"/>
    </source>
</evidence>
<dbReference type="GO" id="GO:0008360">
    <property type="term" value="P:regulation of cell shape"/>
    <property type="evidence" value="ECO:0007669"/>
    <property type="project" value="UniProtKB-KW"/>
</dbReference>
<dbReference type="eggNOG" id="COG1847">
    <property type="taxonomic scope" value="Bacteria"/>
</dbReference>
<dbReference type="HOGENOM" id="CLU_042512_0_1_9"/>
<evidence type="ECO:0000256" key="2">
    <source>
        <dbReference type="ARBA" id="ARBA00022884"/>
    </source>
</evidence>
<dbReference type="CDD" id="cd02644">
    <property type="entry name" value="R3H_jag"/>
    <property type="match status" value="1"/>
</dbReference>
<dbReference type="Gene3D" id="3.30.300.20">
    <property type="match status" value="1"/>
</dbReference>
<reference evidence="8 9" key="2">
    <citation type="journal article" date="2011" name="Stand. Genomic Sci.">
        <title>Complete genome sequence of Mahella australiensis type strain (50-1 BON).</title>
        <authorList>
            <person name="Sikorski J."/>
            <person name="Teshima H."/>
            <person name="Nolan M."/>
            <person name="Lucas S."/>
            <person name="Hammon N."/>
            <person name="Deshpande S."/>
            <person name="Cheng J.F."/>
            <person name="Pitluck S."/>
            <person name="Liolios K."/>
            <person name="Pagani I."/>
            <person name="Ivanova N."/>
            <person name="Huntemann M."/>
            <person name="Mavromatis K."/>
            <person name="Ovchinikova G."/>
            <person name="Pati A."/>
            <person name="Tapia R."/>
            <person name="Han C."/>
            <person name="Goodwin L."/>
            <person name="Chen A."/>
            <person name="Palaniappan K."/>
            <person name="Land M."/>
            <person name="Hauser L."/>
            <person name="Ngatchou-Djao O.D."/>
            <person name="Rohde M."/>
            <person name="Pukall R."/>
            <person name="Spring S."/>
            <person name="Abt B."/>
            <person name="Goker M."/>
            <person name="Detter J.C."/>
            <person name="Woyke T."/>
            <person name="Bristow J."/>
            <person name="Markowitz V."/>
            <person name="Hugenholtz P."/>
            <person name="Eisen J.A."/>
            <person name="Kyrpides N.C."/>
            <person name="Klenk H.P."/>
            <person name="Lapidus A."/>
        </authorList>
    </citation>
    <scope>NUCLEOTIDE SEQUENCE [LARGE SCALE GENOMIC DNA]</scope>
    <source>
        <strain evidence="9">DSM 15567 / CIP 107919 / 50-1 BON</strain>
    </source>
</reference>
<dbReference type="InterPro" id="IPR032782">
    <property type="entry name" value="KhpB_N"/>
</dbReference>
<organism evidence="8 9">
    <name type="scientific">Mahella australiensis (strain DSM 15567 / CIP 107919 / 50-1 BON)</name>
    <dbReference type="NCBI Taxonomy" id="697281"/>
    <lineage>
        <taxon>Bacteria</taxon>
        <taxon>Bacillati</taxon>
        <taxon>Bacillota</taxon>
        <taxon>Clostridia</taxon>
        <taxon>Thermoanaerobacterales</taxon>
        <taxon>Thermoanaerobacterales Family IV. Incertae Sedis</taxon>
        <taxon>Mahella</taxon>
    </lineage>
</organism>
<dbReference type="OrthoDB" id="9794483at2"/>
<accession>F4A106</accession>
<evidence type="ECO:0000256" key="5">
    <source>
        <dbReference type="ARBA" id="ARBA00023316"/>
    </source>
</evidence>
<dbReference type="PANTHER" id="PTHR35800">
    <property type="entry name" value="PROTEIN JAG"/>
    <property type="match status" value="1"/>
</dbReference>
<keyword evidence="1 6" id="KW-0963">Cytoplasm</keyword>
<comment type="similarity">
    <text evidence="6">Belongs to the KhpB RNA-binding protein family.</text>
</comment>
<dbReference type="Proteomes" id="UP000008457">
    <property type="component" value="Chromosome"/>
</dbReference>
<keyword evidence="2 6" id="KW-0694">RNA-binding</keyword>